<protein>
    <submittedName>
        <fullName evidence="2">SBBP repeat-containing protein</fullName>
    </submittedName>
</protein>
<reference evidence="2" key="1">
    <citation type="submission" date="2020-07" db="EMBL/GenBank/DDBJ databases">
        <title>Vallitalea pronyensis genome.</title>
        <authorList>
            <person name="Postec A."/>
        </authorList>
    </citation>
    <scope>NUCLEOTIDE SEQUENCE</scope>
    <source>
        <strain evidence="2">FatNI3</strain>
    </source>
</reference>
<dbReference type="RefSeq" id="WP_212694151.1">
    <property type="nucleotide sequence ID" value="NZ_CP058649.1"/>
</dbReference>
<dbReference type="AlphaFoldDB" id="A0A8J8ML86"/>
<accession>A0A8J8ML86</accession>
<evidence type="ECO:0000313" key="3">
    <source>
        <dbReference type="Proteomes" id="UP000683246"/>
    </source>
</evidence>
<dbReference type="SUPFAM" id="SSF101898">
    <property type="entry name" value="NHL repeat"/>
    <property type="match status" value="1"/>
</dbReference>
<evidence type="ECO:0000259" key="1">
    <source>
        <dbReference type="Pfam" id="PF25778"/>
    </source>
</evidence>
<feature type="domain" description="DUF7948" evidence="1">
    <location>
        <begin position="39"/>
        <end position="260"/>
    </location>
</feature>
<sequence length="750" mass="80094">MPIIYKEAEQKQDFHSFKKLSATEKDKILSRLNKIPLVFITNAGQIDSRVKYYAKRENFGFYFTSEEVVLSFVKGTANRSHNEHLNKSDINKDEAKKIGVTLVMQFIDANPDVEIKSKVRSTGRINYLKGNDPNKWYTDLATYEKVVYKELWTGIDLMFYGLNGQLKYEFVLHPGANSQDIRLSYKGADSITLDKEGNLLIQNELGVLMDECPVSYQEIEGRKVKIDSRFELKNHEDMTSTYGFDMKTDYNPDYPIIIDPGLVYSTYLGGNNSDFSFEFGFGIAIDNTGSAYVTGETNSLDFPTTPGAFQPVYGGGTGDAFVTKLNVDGSALIYSTYLGGSSRDLGNGIAVDDTGSAYVAGTTSSVDFPTSAGAFQPVFGGGTSDAFVTKLSDDGSAVIYSTYLGGNDSDIGDDVAIDSTGSAYVTGGTLSIDFPTTAGAFQTVFGGNSDAFVTKFNVDGTAPVYSTYLGGNSDDGGNAIAIDNMGSAYVTGATKSGNFPVTPGAFQPTFSGGDFDGFVTKLDIDGSALMYSTYLGGSDRDIGFAIAVDSTGSAYVTGQTRSLDFPIIAGAFQPIYSGGDFDVFVTKLNTTGTGLIYSTYLGGSGSDQGFGIAVDTNGSAYVTGETNSVDFPTTAAAFQPEIAGNFDAFVTKLNVDGSGLMYSTYLGGSNRDEGWAIAVNNIDTAYIIGRTLSVDFPTTPGAFQPTFAGGFSDAYISKINTNPPITPISPEISITNQHITAIVYEAGSNE</sequence>
<dbReference type="Pfam" id="PF25778">
    <property type="entry name" value="DUF7948"/>
    <property type="match status" value="1"/>
</dbReference>
<name>A0A8J8ML86_9FIRM</name>
<dbReference type="Proteomes" id="UP000683246">
    <property type="component" value="Chromosome"/>
</dbReference>
<gene>
    <name evidence="2" type="ORF">HZI73_14755</name>
</gene>
<dbReference type="PANTHER" id="PTHR35580:SF1">
    <property type="entry name" value="PHYTASE-LIKE DOMAIN-CONTAINING PROTEIN"/>
    <property type="match status" value="1"/>
</dbReference>
<dbReference type="InterPro" id="IPR057708">
    <property type="entry name" value="DUF7948"/>
</dbReference>
<proteinExistence type="predicted"/>
<organism evidence="2 3">
    <name type="scientific">Vallitalea pronyensis</name>
    <dbReference type="NCBI Taxonomy" id="1348613"/>
    <lineage>
        <taxon>Bacteria</taxon>
        <taxon>Bacillati</taxon>
        <taxon>Bacillota</taxon>
        <taxon>Clostridia</taxon>
        <taxon>Lachnospirales</taxon>
        <taxon>Vallitaleaceae</taxon>
        <taxon>Vallitalea</taxon>
    </lineage>
</organism>
<dbReference type="InterPro" id="IPR010620">
    <property type="entry name" value="SBBP_repeat"/>
</dbReference>
<evidence type="ECO:0000313" key="2">
    <source>
        <dbReference type="EMBL" id="QUI23467.1"/>
    </source>
</evidence>
<dbReference type="KEGG" id="vpy:HZI73_14755"/>
<dbReference type="PANTHER" id="PTHR35580">
    <property type="entry name" value="CELL SURFACE GLYCOPROTEIN (S-LAYER PROTEIN)-LIKE PROTEIN"/>
    <property type="match status" value="1"/>
</dbReference>
<keyword evidence="3" id="KW-1185">Reference proteome</keyword>
<dbReference type="InterPro" id="IPR052918">
    <property type="entry name" value="Motility_Chemotaxis_Reg"/>
</dbReference>
<dbReference type="Pfam" id="PF06739">
    <property type="entry name" value="SBBP"/>
    <property type="match status" value="6"/>
</dbReference>
<dbReference type="EMBL" id="CP058649">
    <property type="protein sequence ID" value="QUI23467.1"/>
    <property type="molecule type" value="Genomic_DNA"/>
</dbReference>